<dbReference type="Proteomes" id="UP001324380">
    <property type="component" value="Chromosome"/>
</dbReference>
<sequence length="137" mass="15423">MKSKEEILNSFYTTGRDGMPEISAGDLLNAMEAYKDQVAEDAFNSARKLNDNGYEFSTYADYANHTALMAQKAQENRNLLDESIALVADSILPNFLPSDSSVKELSFDFTMQGKSYTAFYAKDASGYWQLNKWIELV</sequence>
<name>A0ABZ0TYR6_9SPHI</name>
<gene>
    <name evidence="1" type="ORF">SNE25_14090</name>
</gene>
<protein>
    <submittedName>
        <fullName evidence="1">Uncharacterized protein</fullName>
    </submittedName>
</protein>
<proteinExistence type="predicted"/>
<reference evidence="1 2" key="1">
    <citation type="submission" date="2023-11" db="EMBL/GenBank/DDBJ databases">
        <title>Analysis of the Genomes of Mucilaginibacter gossypii cycad 4 and M. sabulilitoris SNA2: microbes with the potential for plant growth promotion.</title>
        <authorList>
            <person name="Hirsch A.M."/>
            <person name="Humm E."/>
            <person name="Rubbi M."/>
            <person name="Del Vecchio G."/>
            <person name="Ha S.M."/>
            <person name="Pellegrini M."/>
            <person name="Gunsalus R.P."/>
        </authorList>
    </citation>
    <scope>NUCLEOTIDE SEQUENCE [LARGE SCALE GENOMIC DNA]</scope>
    <source>
        <strain evidence="1 2">SNA2</strain>
    </source>
</reference>
<evidence type="ECO:0000313" key="1">
    <source>
        <dbReference type="EMBL" id="WPU96650.1"/>
    </source>
</evidence>
<evidence type="ECO:0000313" key="2">
    <source>
        <dbReference type="Proteomes" id="UP001324380"/>
    </source>
</evidence>
<dbReference type="RefSeq" id="WP_321565743.1">
    <property type="nucleotide sequence ID" value="NZ_CP139558.1"/>
</dbReference>
<organism evidence="1 2">
    <name type="scientific">Mucilaginibacter sabulilitoris</name>
    <dbReference type="NCBI Taxonomy" id="1173583"/>
    <lineage>
        <taxon>Bacteria</taxon>
        <taxon>Pseudomonadati</taxon>
        <taxon>Bacteroidota</taxon>
        <taxon>Sphingobacteriia</taxon>
        <taxon>Sphingobacteriales</taxon>
        <taxon>Sphingobacteriaceae</taxon>
        <taxon>Mucilaginibacter</taxon>
    </lineage>
</organism>
<keyword evidence="2" id="KW-1185">Reference proteome</keyword>
<dbReference type="EMBL" id="CP139558">
    <property type="protein sequence ID" value="WPU96650.1"/>
    <property type="molecule type" value="Genomic_DNA"/>
</dbReference>
<accession>A0ABZ0TYR6</accession>